<feature type="region of interest" description="Disordered" evidence="8">
    <location>
        <begin position="289"/>
        <end position="323"/>
    </location>
</feature>
<evidence type="ECO:0000313" key="12">
    <source>
        <dbReference type="Proteomes" id="UP001530315"/>
    </source>
</evidence>
<evidence type="ECO:0000256" key="1">
    <source>
        <dbReference type="ARBA" id="ARBA00022527"/>
    </source>
</evidence>
<feature type="domain" description="Protein kinase" evidence="9">
    <location>
        <begin position="12"/>
        <end position="269"/>
    </location>
</feature>
<dbReference type="PANTHER" id="PTHR24353:SF37">
    <property type="entry name" value="CAMP-DEPENDENT PROTEIN KINASE CATALYTIC SUBUNIT PRKX"/>
    <property type="match status" value="1"/>
</dbReference>
<gene>
    <name evidence="11" type="ORF">ACHAW5_001501</name>
</gene>
<dbReference type="FunFam" id="1.10.510.10:FF:000005">
    <property type="entry name" value="cAMP-dependent protein kinase catalytic subunit alpha"/>
    <property type="match status" value="1"/>
</dbReference>
<dbReference type="PROSITE" id="PS50011">
    <property type="entry name" value="PROTEIN_KINASE_DOM"/>
    <property type="match status" value="1"/>
</dbReference>
<dbReference type="InterPro" id="IPR000961">
    <property type="entry name" value="AGC-kinase_C"/>
</dbReference>
<dbReference type="GO" id="GO:0005524">
    <property type="term" value="F:ATP binding"/>
    <property type="evidence" value="ECO:0007669"/>
    <property type="project" value="UniProtKB-UniRule"/>
</dbReference>
<dbReference type="CDD" id="cd05580">
    <property type="entry name" value="STKc_PKA_like"/>
    <property type="match status" value="1"/>
</dbReference>
<evidence type="ECO:0000256" key="8">
    <source>
        <dbReference type="SAM" id="MobiDB-lite"/>
    </source>
</evidence>
<comment type="caution">
    <text evidence="11">The sequence shown here is derived from an EMBL/GenBank/DDBJ whole genome shotgun (WGS) entry which is preliminary data.</text>
</comment>
<feature type="domain" description="AGC-kinase C-terminal" evidence="10">
    <location>
        <begin position="270"/>
        <end position="323"/>
    </location>
</feature>
<sequence>MAPLECSSIADFDVGKTLGTGSFGRVRFGTHTGTNQHFAIKMLRKRDVIKSNQVEHIKSEKKILQTLSKDQHPFIVNMAAVFQDPCYIYMIIEVVIGGEFFSYLRNAVKFDNQTARFYAAQVVLIFEHLHSMDIIYRDLKPENLLLDREGYLKITDFGFAKIVPFKTYTLCGTPEYIAPEVLLQKGHGKGVDWWTLGILMYEMLVGDPPFLDADPIQIYQQVLQCKLRFTRSYDQDAKSLTKKLLTPDLTKRYGCLKRGALDIKTSHWFDDTDWEALLKRKLDAPIKPTLKSNTDTSNFEAYPEDVEKAVPPEFDGPDPFADF</sequence>
<dbReference type="PROSITE" id="PS00108">
    <property type="entry name" value="PROTEIN_KINASE_ST"/>
    <property type="match status" value="1"/>
</dbReference>
<dbReference type="SUPFAM" id="SSF56112">
    <property type="entry name" value="Protein kinase-like (PK-like)"/>
    <property type="match status" value="1"/>
</dbReference>
<evidence type="ECO:0000256" key="3">
    <source>
        <dbReference type="ARBA" id="ARBA00022741"/>
    </source>
</evidence>
<dbReference type="InterPro" id="IPR011009">
    <property type="entry name" value="Kinase-like_dom_sf"/>
</dbReference>
<evidence type="ECO:0000259" key="10">
    <source>
        <dbReference type="PROSITE" id="PS51285"/>
    </source>
</evidence>
<proteinExistence type="inferred from homology"/>
<dbReference type="GO" id="GO:0009653">
    <property type="term" value="P:anatomical structure morphogenesis"/>
    <property type="evidence" value="ECO:0007669"/>
    <property type="project" value="UniProtKB-ARBA"/>
</dbReference>
<dbReference type="Gene3D" id="3.30.200.20">
    <property type="entry name" value="Phosphorylase Kinase, domain 1"/>
    <property type="match status" value="1"/>
</dbReference>
<evidence type="ECO:0000256" key="7">
    <source>
        <dbReference type="RuleBase" id="RU000304"/>
    </source>
</evidence>
<keyword evidence="2" id="KW-0808">Transferase</keyword>
<feature type="binding site" evidence="6">
    <location>
        <position position="41"/>
    </location>
    <ligand>
        <name>ATP</name>
        <dbReference type="ChEBI" id="CHEBI:30616"/>
    </ligand>
</feature>
<dbReference type="EMBL" id="JALLAZ020001321">
    <property type="protein sequence ID" value="KAL3776969.1"/>
    <property type="molecule type" value="Genomic_DNA"/>
</dbReference>
<dbReference type="PROSITE" id="PS51285">
    <property type="entry name" value="AGC_KINASE_CTER"/>
    <property type="match status" value="1"/>
</dbReference>
<dbReference type="AlphaFoldDB" id="A0ABD3NNN2"/>
<dbReference type="SMART" id="SM00220">
    <property type="entry name" value="S_TKc"/>
    <property type="match status" value="1"/>
</dbReference>
<dbReference type="Proteomes" id="UP001530315">
    <property type="component" value="Unassembled WGS sequence"/>
</dbReference>
<dbReference type="SMART" id="SM00133">
    <property type="entry name" value="S_TK_X"/>
    <property type="match status" value="1"/>
</dbReference>
<keyword evidence="12" id="KW-1185">Reference proteome</keyword>
<keyword evidence="1 7" id="KW-0723">Serine/threonine-protein kinase</keyword>
<dbReference type="InterPro" id="IPR008271">
    <property type="entry name" value="Ser/Thr_kinase_AS"/>
</dbReference>
<keyword evidence="4" id="KW-0418">Kinase</keyword>
<feature type="compositionally biased region" description="Polar residues" evidence="8">
    <location>
        <begin position="290"/>
        <end position="299"/>
    </location>
</feature>
<comment type="similarity">
    <text evidence="7">Belongs to the protein kinase superfamily.</text>
</comment>
<dbReference type="Gene3D" id="1.10.510.10">
    <property type="entry name" value="Transferase(Phosphotransferase) domain 1"/>
    <property type="match status" value="1"/>
</dbReference>
<evidence type="ECO:0000259" key="9">
    <source>
        <dbReference type="PROSITE" id="PS50011"/>
    </source>
</evidence>
<dbReference type="InterPro" id="IPR017441">
    <property type="entry name" value="Protein_kinase_ATP_BS"/>
</dbReference>
<evidence type="ECO:0000256" key="6">
    <source>
        <dbReference type="PROSITE-ProRule" id="PRU10141"/>
    </source>
</evidence>
<reference evidence="11 12" key="1">
    <citation type="submission" date="2024-10" db="EMBL/GenBank/DDBJ databases">
        <title>Updated reference genomes for cyclostephanoid diatoms.</title>
        <authorList>
            <person name="Roberts W.R."/>
            <person name="Alverson A.J."/>
        </authorList>
    </citation>
    <scope>NUCLEOTIDE SEQUENCE [LARGE SCALE GENOMIC DNA]</scope>
    <source>
        <strain evidence="11 12">AJA276-08</strain>
    </source>
</reference>
<evidence type="ECO:0000313" key="11">
    <source>
        <dbReference type="EMBL" id="KAL3776969.1"/>
    </source>
</evidence>
<dbReference type="PROSITE" id="PS00107">
    <property type="entry name" value="PROTEIN_KINASE_ATP"/>
    <property type="match status" value="1"/>
</dbReference>
<evidence type="ECO:0000256" key="5">
    <source>
        <dbReference type="ARBA" id="ARBA00022840"/>
    </source>
</evidence>
<evidence type="ECO:0008006" key="13">
    <source>
        <dbReference type="Google" id="ProtNLM"/>
    </source>
</evidence>
<name>A0ABD3NNN2_9STRA</name>
<evidence type="ECO:0000256" key="4">
    <source>
        <dbReference type="ARBA" id="ARBA00022777"/>
    </source>
</evidence>
<organism evidence="11 12">
    <name type="scientific">Stephanodiscus triporus</name>
    <dbReference type="NCBI Taxonomy" id="2934178"/>
    <lineage>
        <taxon>Eukaryota</taxon>
        <taxon>Sar</taxon>
        <taxon>Stramenopiles</taxon>
        <taxon>Ochrophyta</taxon>
        <taxon>Bacillariophyta</taxon>
        <taxon>Coscinodiscophyceae</taxon>
        <taxon>Thalassiosirophycidae</taxon>
        <taxon>Stephanodiscales</taxon>
        <taxon>Stephanodiscaceae</taxon>
        <taxon>Stephanodiscus</taxon>
    </lineage>
</organism>
<dbReference type="InterPro" id="IPR000719">
    <property type="entry name" value="Prot_kinase_dom"/>
</dbReference>
<protein>
    <recommendedName>
        <fullName evidence="13">cAMP-dependent protein kinase</fullName>
    </recommendedName>
</protein>
<dbReference type="FunFam" id="3.30.200.20:FF:000042">
    <property type="entry name" value="Aurora kinase A"/>
    <property type="match status" value="1"/>
</dbReference>
<evidence type="ECO:0000256" key="2">
    <source>
        <dbReference type="ARBA" id="ARBA00022679"/>
    </source>
</evidence>
<accession>A0ABD3NNN2</accession>
<dbReference type="PANTHER" id="PTHR24353">
    <property type="entry name" value="CYCLIC NUCLEOTIDE-DEPENDENT PROTEIN KINASE"/>
    <property type="match status" value="1"/>
</dbReference>
<keyword evidence="5 6" id="KW-0067">ATP-binding</keyword>
<dbReference type="GO" id="GO:0004674">
    <property type="term" value="F:protein serine/threonine kinase activity"/>
    <property type="evidence" value="ECO:0007669"/>
    <property type="project" value="UniProtKB-KW"/>
</dbReference>
<keyword evidence="3 6" id="KW-0547">Nucleotide-binding</keyword>
<dbReference type="Pfam" id="PF00069">
    <property type="entry name" value="Pkinase"/>
    <property type="match status" value="1"/>
</dbReference>